<name>A0A718RJ17_SALTS</name>
<reference evidence="1" key="1">
    <citation type="journal article" date="2018" name="Genome Biol.">
        <title>SKESA: strategic k-mer extension for scrupulous assemblies.</title>
        <authorList>
            <person name="Souvorov A."/>
            <person name="Agarwala R."/>
            <person name="Lipman D.J."/>
        </authorList>
    </citation>
    <scope>NUCLEOTIDE SEQUENCE</scope>
    <source>
        <strain evidence="1">SL1344</strain>
    </source>
</reference>
<protein>
    <submittedName>
        <fullName evidence="1">Uncharacterized protein</fullName>
    </submittedName>
</protein>
<gene>
    <name evidence="1" type="ORF">G1X19_11200</name>
</gene>
<comment type="caution">
    <text evidence="1">The sequence shown here is derived from an EMBL/GenBank/DDBJ whole genome shotgun (WGS) entry which is preliminary data.</text>
</comment>
<sequence length="62" mass="6870">MSRLTCELVANAMLSSVENYVFEIIDSVENDVGVLTAEEHSTLNIWVRKAVEKAADEVETAQ</sequence>
<dbReference type="AlphaFoldDB" id="A0A718RJ17"/>
<reference evidence="1" key="2">
    <citation type="submission" date="2019-01" db="EMBL/GenBank/DDBJ databases">
        <authorList>
            <consortium name="NCBI Pathogen Detection Project"/>
        </authorList>
    </citation>
    <scope>NUCLEOTIDE SEQUENCE</scope>
    <source>
        <strain evidence="1">SL1344</strain>
    </source>
</reference>
<dbReference type="EMBL" id="DAAPLT010000007">
    <property type="protein sequence ID" value="HAD6716206.1"/>
    <property type="molecule type" value="Genomic_DNA"/>
</dbReference>
<organism evidence="1">
    <name type="scientific">Salmonella typhimurium (strain SL1344)</name>
    <dbReference type="NCBI Taxonomy" id="216597"/>
    <lineage>
        <taxon>Bacteria</taxon>
        <taxon>Pseudomonadati</taxon>
        <taxon>Pseudomonadota</taxon>
        <taxon>Gammaproteobacteria</taxon>
        <taxon>Enterobacterales</taxon>
        <taxon>Enterobacteriaceae</taxon>
        <taxon>Salmonella</taxon>
    </lineage>
</organism>
<proteinExistence type="predicted"/>
<evidence type="ECO:0000313" key="1">
    <source>
        <dbReference type="EMBL" id="HAD6716206.1"/>
    </source>
</evidence>
<accession>A0A718RJ17</accession>